<dbReference type="Gene3D" id="1.50.10.10">
    <property type="match status" value="1"/>
</dbReference>
<dbReference type="PANTHER" id="PTHR23403">
    <property type="entry name" value="TREHALASE"/>
    <property type="match status" value="1"/>
</dbReference>
<dbReference type="PROSITE" id="PS00928">
    <property type="entry name" value="TREHALASE_2"/>
    <property type="match status" value="1"/>
</dbReference>
<dbReference type="VEuPathDB" id="FungiDB:KRP23_1492"/>
<keyword evidence="6" id="KW-0732">Signal</keyword>
<evidence type="ECO:0000256" key="6">
    <source>
        <dbReference type="SAM" id="SignalP"/>
    </source>
</evidence>
<dbReference type="Pfam" id="PF01204">
    <property type="entry name" value="Trehalase"/>
    <property type="match status" value="1"/>
</dbReference>
<dbReference type="OMA" id="DAPFGWA"/>
<dbReference type="PROSITE" id="PS00927">
    <property type="entry name" value="TREHALASE_1"/>
    <property type="match status" value="1"/>
</dbReference>
<dbReference type="InterPro" id="IPR008928">
    <property type="entry name" value="6-hairpin_glycosidase_sf"/>
</dbReference>
<evidence type="ECO:0000313" key="8">
    <source>
        <dbReference type="Proteomes" id="UP000005238"/>
    </source>
</evidence>
<evidence type="ECO:0000256" key="3">
    <source>
        <dbReference type="ARBA" id="ARBA00023295"/>
    </source>
</evidence>
<feature type="region of interest" description="Disordered" evidence="5">
    <location>
        <begin position="161"/>
        <end position="243"/>
    </location>
</feature>
<dbReference type="PANTHER" id="PTHR23403:SF1">
    <property type="entry name" value="TREHALASE"/>
    <property type="match status" value="1"/>
</dbReference>
<dbReference type="VEuPathDB" id="FungiDB:KRP22_1147"/>
<dbReference type="InParanoid" id="H3GYV5"/>
<dbReference type="STRING" id="164328.H3GYV5"/>
<dbReference type="VEuPathDB" id="FungiDB:KRP23_1491"/>
<proteinExistence type="inferred from homology"/>
<evidence type="ECO:0000256" key="1">
    <source>
        <dbReference type="ARBA" id="ARBA00005615"/>
    </source>
</evidence>
<feature type="compositionally biased region" description="Polar residues" evidence="5">
    <location>
        <begin position="211"/>
        <end position="243"/>
    </location>
</feature>
<feature type="compositionally biased region" description="Polar residues" evidence="5">
    <location>
        <begin position="161"/>
        <end position="181"/>
    </location>
</feature>
<organism evidence="7 8">
    <name type="scientific">Phytophthora ramorum</name>
    <name type="common">Sudden oak death agent</name>
    <dbReference type="NCBI Taxonomy" id="164328"/>
    <lineage>
        <taxon>Eukaryota</taxon>
        <taxon>Sar</taxon>
        <taxon>Stramenopiles</taxon>
        <taxon>Oomycota</taxon>
        <taxon>Peronosporomycetes</taxon>
        <taxon>Peronosporales</taxon>
        <taxon>Peronosporaceae</taxon>
        <taxon>Phytophthora</taxon>
    </lineage>
</organism>
<comment type="catalytic activity">
    <reaction evidence="4">
        <text>alpha,alpha-trehalose + H2O = alpha-D-glucose + beta-D-glucose</text>
        <dbReference type="Rhea" id="RHEA:32675"/>
        <dbReference type="ChEBI" id="CHEBI:15377"/>
        <dbReference type="ChEBI" id="CHEBI:15903"/>
        <dbReference type="ChEBI" id="CHEBI:16551"/>
        <dbReference type="ChEBI" id="CHEBI:17925"/>
        <dbReference type="EC" id="3.2.1.28"/>
    </reaction>
</comment>
<dbReference type="Proteomes" id="UP000005238">
    <property type="component" value="Unassembled WGS sequence"/>
</dbReference>
<keyword evidence="8" id="KW-1185">Reference proteome</keyword>
<dbReference type="GO" id="GO:0004555">
    <property type="term" value="F:alpha,alpha-trehalase activity"/>
    <property type="evidence" value="ECO:0000318"/>
    <property type="project" value="GO_Central"/>
</dbReference>
<dbReference type="EC" id="3.2.1.28" evidence="4"/>
<sequence>MMLVRSIVQVAVTVAFLGIFFTSSDACLTELLTGDDCDSTSTTLLGGTVDTPCDEDTSSILSSGLTGGLTSGLTSGLAGGLSGLPVGGITADIPCDDTSSIVSSGLTSGLATGLTSNGLTSVAADAPCDEGTSPILSGGLTSGLSPSTGLSGGLPDISSVISSGTASTGAQTPCPPSSSDVTSNTQTPTTATGTATSTSTAQAQATTTSAVDPSTSQTSAAADPATTKTGISTASADPSKTGTSTTLFAFVGRRFIRSTPGPVNPSLMSVETAVDNPRLLEIHQLQRIYCRGELLHQVQMQELFPDSKHFVDMPIKATSSADQVLTQFQELKASVSNTTGGDEWKTQLAAFVDQHFDPPGAELAPITPPDFQEGKVPPQIAEIRNESLRGWAVELHKLWKVLARVPASATAAQVSRSSFLHSLPIASLAREFNGENVLVVPGGRFRESYYWDSYWIVQGLLVSGLRRTARGVVNHLLEYVAEFGFVPNGGRIYYLTRSQPPLLSDMVRIVAQLDTGDATDDDGSAWDLEYLRAAVPLLEREYEFWMHRGDHGHAVEIPASASLQSAGETFVLNRYEAHAGEPRPESYREDVATASTAEDKTSTYNEIIAAAESGWDFTSRWFGDYSTLATIRTSHVIPVELNAVLHRVELNLAKFHELLGNAVASGRFRAAAKTRVRAMDAVLWSESDGCWKDYLLDSREHSQVVSVSNYSPLWGRAFDPSDAARLEKIVASFEKSGLVQEGGVQTTTSPTGQQWDAPNAWPPLQDIVIEGLQAAGTAKSLALSKHLVETWVKAGFVAWQKTGLMFEKYNAQQLGGVGDGGEYTPQFGFGWSNGAILSFLTKYQDQLGDGTQVTSLVGSNSQ</sequence>
<dbReference type="SUPFAM" id="SSF48208">
    <property type="entry name" value="Six-hairpin glycosidases"/>
    <property type="match status" value="1"/>
</dbReference>
<dbReference type="VEuPathDB" id="FungiDB:KRP22_1146"/>
<feature type="chain" id="PRO_5003586228" description="Trehalase" evidence="6">
    <location>
        <begin position="27"/>
        <end position="862"/>
    </location>
</feature>
<reference evidence="8" key="1">
    <citation type="journal article" date="2006" name="Science">
        <title>Phytophthora genome sequences uncover evolutionary origins and mechanisms of pathogenesis.</title>
        <authorList>
            <person name="Tyler B.M."/>
            <person name="Tripathy S."/>
            <person name="Zhang X."/>
            <person name="Dehal P."/>
            <person name="Jiang R.H."/>
            <person name="Aerts A."/>
            <person name="Arredondo F.D."/>
            <person name="Baxter L."/>
            <person name="Bensasson D."/>
            <person name="Beynon J.L."/>
            <person name="Chapman J."/>
            <person name="Damasceno C.M."/>
            <person name="Dorrance A.E."/>
            <person name="Dou D."/>
            <person name="Dickerman A.W."/>
            <person name="Dubchak I.L."/>
            <person name="Garbelotto M."/>
            <person name="Gijzen M."/>
            <person name="Gordon S.G."/>
            <person name="Govers F."/>
            <person name="Grunwald N.J."/>
            <person name="Huang W."/>
            <person name="Ivors K.L."/>
            <person name="Jones R.W."/>
            <person name="Kamoun S."/>
            <person name="Krampis K."/>
            <person name="Lamour K.H."/>
            <person name="Lee M.K."/>
            <person name="McDonald W.H."/>
            <person name="Medina M."/>
            <person name="Meijer H.J."/>
            <person name="Nordberg E.K."/>
            <person name="Maclean D.J."/>
            <person name="Ospina-Giraldo M.D."/>
            <person name="Morris P.F."/>
            <person name="Phuntumart V."/>
            <person name="Putnam N.H."/>
            <person name="Rash S."/>
            <person name="Rose J.K."/>
            <person name="Sakihama Y."/>
            <person name="Salamov A.A."/>
            <person name="Savidor A."/>
            <person name="Scheuring C.F."/>
            <person name="Smith B.M."/>
            <person name="Sobral B.W."/>
            <person name="Terry A."/>
            <person name="Torto-Alalibo T.A."/>
            <person name="Win J."/>
            <person name="Xu Z."/>
            <person name="Zhang H."/>
            <person name="Grigoriev I.V."/>
            <person name="Rokhsar D.S."/>
            <person name="Boore J.L."/>
        </authorList>
    </citation>
    <scope>NUCLEOTIDE SEQUENCE [LARGE SCALE GENOMIC DNA]</scope>
    <source>
        <strain evidence="8">Pr102</strain>
    </source>
</reference>
<dbReference type="PRINTS" id="PR00744">
    <property type="entry name" value="GLHYDRLASE37"/>
</dbReference>
<dbReference type="AlphaFoldDB" id="H3GYV5"/>
<comment type="similarity">
    <text evidence="1 4">Belongs to the glycosyl hydrolase 37 family.</text>
</comment>
<evidence type="ECO:0000313" key="7">
    <source>
        <dbReference type="EnsemblProtists" id="Phyra82922"/>
    </source>
</evidence>
<accession>H3GYV5</accession>
<keyword evidence="2 4" id="KW-0378">Hydrolase</keyword>
<feature type="compositionally biased region" description="Low complexity" evidence="5">
    <location>
        <begin position="182"/>
        <end position="210"/>
    </location>
</feature>
<dbReference type="EMBL" id="DS566077">
    <property type="status" value="NOT_ANNOTATED_CDS"/>
    <property type="molecule type" value="Genomic_DNA"/>
</dbReference>
<evidence type="ECO:0000256" key="2">
    <source>
        <dbReference type="ARBA" id="ARBA00022801"/>
    </source>
</evidence>
<dbReference type="InterPro" id="IPR018232">
    <property type="entry name" value="Glyco_hydro_37_CS"/>
</dbReference>
<name>H3GYV5_PHYRM</name>
<feature type="signal peptide" evidence="6">
    <location>
        <begin position="1"/>
        <end position="26"/>
    </location>
</feature>
<dbReference type="EnsemblProtists" id="Phyra82922">
    <property type="protein sequence ID" value="Phyra82922"/>
    <property type="gene ID" value="Phyra82922"/>
</dbReference>
<keyword evidence="3 4" id="KW-0326">Glycosidase</keyword>
<dbReference type="HOGENOM" id="CLU_006451_4_0_1"/>
<dbReference type="eggNOG" id="KOG0602">
    <property type="taxonomic scope" value="Eukaryota"/>
</dbReference>
<dbReference type="InterPro" id="IPR012341">
    <property type="entry name" value="6hp_glycosidase-like_sf"/>
</dbReference>
<protein>
    <recommendedName>
        <fullName evidence="4">Trehalase</fullName>
        <ecNumber evidence="4">3.2.1.28</ecNumber>
    </recommendedName>
    <alternativeName>
        <fullName evidence="4">Alpha-trehalose glucohydrolase</fullName>
    </alternativeName>
</protein>
<evidence type="ECO:0000256" key="5">
    <source>
        <dbReference type="SAM" id="MobiDB-lite"/>
    </source>
</evidence>
<evidence type="ECO:0000256" key="4">
    <source>
        <dbReference type="RuleBase" id="RU361180"/>
    </source>
</evidence>
<dbReference type="InterPro" id="IPR001661">
    <property type="entry name" value="Glyco_hydro_37"/>
</dbReference>
<reference evidence="7" key="2">
    <citation type="submission" date="2015-06" db="UniProtKB">
        <authorList>
            <consortium name="EnsemblProtists"/>
        </authorList>
    </citation>
    <scope>IDENTIFICATION</scope>
    <source>
        <strain evidence="7">Pr102</strain>
    </source>
</reference>
<dbReference type="GO" id="GO:0005993">
    <property type="term" value="P:trehalose catabolic process"/>
    <property type="evidence" value="ECO:0000318"/>
    <property type="project" value="GO_Central"/>
</dbReference>